<evidence type="ECO:0000313" key="8">
    <source>
        <dbReference type="EMBL" id="PJZ25363.1"/>
    </source>
</evidence>
<evidence type="ECO:0000259" key="7">
    <source>
        <dbReference type="SMART" id="SM00849"/>
    </source>
</evidence>
<dbReference type="InterPro" id="IPR001279">
    <property type="entry name" value="Metallo-B-lactamas"/>
</dbReference>
<keyword evidence="9" id="KW-1185">Reference proteome</keyword>
<proteinExistence type="inferred from homology"/>
<feature type="chain" id="PRO_5014883715" evidence="6">
    <location>
        <begin position="21"/>
        <end position="313"/>
    </location>
</feature>
<comment type="caution">
    <text evidence="8">The sequence shown here is derived from an EMBL/GenBank/DDBJ whole genome shotgun (WGS) entry which is preliminary data.</text>
</comment>
<dbReference type="EMBL" id="NPDN01000005">
    <property type="protein sequence ID" value="PJZ25363.1"/>
    <property type="molecule type" value="Genomic_DNA"/>
</dbReference>
<dbReference type="GO" id="GO:0016787">
    <property type="term" value="F:hydrolase activity"/>
    <property type="evidence" value="ECO:0007669"/>
    <property type="project" value="UniProtKB-KW"/>
</dbReference>
<dbReference type="Proteomes" id="UP000232196">
    <property type="component" value="Unassembled WGS sequence"/>
</dbReference>
<keyword evidence="4 8" id="KW-0378">Hydrolase</keyword>
<organism evidence="8 9">
    <name type="scientific">Leptospira hartskeerlii</name>
    <dbReference type="NCBI Taxonomy" id="2023177"/>
    <lineage>
        <taxon>Bacteria</taxon>
        <taxon>Pseudomonadati</taxon>
        <taxon>Spirochaetota</taxon>
        <taxon>Spirochaetia</taxon>
        <taxon>Leptospirales</taxon>
        <taxon>Leptospiraceae</taxon>
        <taxon>Leptospira</taxon>
    </lineage>
</organism>
<protein>
    <submittedName>
        <fullName evidence="8">Hydrolase</fullName>
    </submittedName>
</protein>
<dbReference type="OrthoDB" id="333278at2"/>
<feature type="signal peptide" evidence="6">
    <location>
        <begin position="1"/>
        <end position="20"/>
    </location>
</feature>
<dbReference type="InterPro" id="IPR036866">
    <property type="entry name" value="RibonucZ/Hydroxyglut_hydro"/>
</dbReference>
<evidence type="ECO:0000256" key="4">
    <source>
        <dbReference type="ARBA" id="ARBA00022801"/>
    </source>
</evidence>
<feature type="domain" description="Metallo-beta-lactamase" evidence="7">
    <location>
        <begin position="86"/>
        <end position="305"/>
    </location>
</feature>
<keyword evidence="5" id="KW-0862">Zinc</keyword>
<reference evidence="8 9" key="1">
    <citation type="submission" date="2017-07" db="EMBL/GenBank/DDBJ databases">
        <title>Leptospira spp. isolated from tropical soils.</title>
        <authorList>
            <person name="Thibeaux R."/>
            <person name="Iraola G."/>
            <person name="Ferres I."/>
            <person name="Bierque E."/>
            <person name="Girault D."/>
            <person name="Soupe-Gilbert M.-E."/>
            <person name="Picardeau M."/>
            <person name="Goarant C."/>
        </authorList>
    </citation>
    <scope>NUCLEOTIDE SEQUENCE [LARGE SCALE GENOMIC DNA]</scope>
    <source>
        <strain evidence="8 9">MCA1-C-A1</strain>
    </source>
</reference>
<dbReference type="AlphaFoldDB" id="A0A2M9XCE9"/>
<dbReference type="RefSeq" id="WP_100706710.1">
    <property type="nucleotide sequence ID" value="NZ_NPDL01000008.1"/>
</dbReference>
<comment type="similarity">
    <text evidence="2">Belongs to the metallo-beta-lactamase superfamily.</text>
</comment>
<dbReference type="Gene3D" id="3.60.15.10">
    <property type="entry name" value="Ribonuclease Z/Hydroxyacylglutathione hydrolase-like"/>
    <property type="match status" value="1"/>
</dbReference>
<gene>
    <name evidence="8" type="ORF">CH357_10575</name>
</gene>
<evidence type="ECO:0000256" key="2">
    <source>
        <dbReference type="ARBA" id="ARBA00007749"/>
    </source>
</evidence>
<evidence type="ECO:0000313" key="9">
    <source>
        <dbReference type="Proteomes" id="UP000232196"/>
    </source>
</evidence>
<dbReference type="PANTHER" id="PTHR42978">
    <property type="entry name" value="QUORUM-QUENCHING LACTONASE YTNP-RELATED-RELATED"/>
    <property type="match status" value="1"/>
</dbReference>
<name>A0A2M9XCE9_9LEPT</name>
<accession>A0A2M9XCE9</accession>
<dbReference type="PROSITE" id="PS51257">
    <property type="entry name" value="PROKAR_LIPOPROTEIN"/>
    <property type="match status" value="1"/>
</dbReference>
<dbReference type="Pfam" id="PF00753">
    <property type="entry name" value="Lactamase_B"/>
    <property type="match status" value="1"/>
</dbReference>
<evidence type="ECO:0000256" key="3">
    <source>
        <dbReference type="ARBA" id="ARBA00022723"/>
    </source>
</evidence>
<dbReference type="PANTHER" id="PTHR42978:SF2">
    <property type="entry name" value="102 KBASES UNSTABLE REGION: FROM 1 TO 119443"/>
    <property type="match status" value="1"/>
</dbReference>
<sequence>MKIQRIIFSFISFGILTACAVTSNRSVLVNKGTPVGIQDINSSDKGPIVLKKIVAADWVAERAGLINLKDPKAVAASLQSGLEPIQIYFYVMDHPKFGRYVIDTGLGDIFRKDKKEWPVAGIVASQMKLGELKIHTTIKEWLQKEPKNVAGIFITHLHLDHILGTQDFPVGTSVYTGQNEPGDSRFLHLFVQGSTDTLLGQDTTISELNFFGREGAPIKFLDFFGDQSLYIISVPGHTEGSIAFLIKTTNGVQLITGDTCHTSWGWLNNVTPGDYSKDLERNKMSLDLLQTVAAKFPKIQIHPGHQSISTPVK</sequence>
<dbReference type="SMART" id="SM00849">
    <property type="entry name" value="Lactamase_B"/>
    <property type="match status" value="1"/>
</dbReference>
<comment type="cofactor">
    <cofactor evidence="1">
        <name>Zn(2+)</name>
        <dbReference type="ChEBI" id="CHEBI:29105"/>
    </cofactor>
</comment>
<dbReference type="GO" id="GO:0046872">
    <property type="term" value="F:metal ion binding"/>
    <property type="evidence" value="ECO:0007669"/>
    <property type="project" value="UniProtKB-KW"/>
</dbReference>
<keyword evidence="3" id="KW-0479">Metal-binding</keyword>
<evidence type="ECO:0000256" key="1">
    <source>
        <dbReference type="ARBA" id="ARBA00001947"/>
    </source>
</evidence>
<evidence type="ECO:0000256" key="5">
    <source>
        <dbReference type="ARBA" id="ARBA00022833"/>
    </source>
</evidence>
<dbReference type="SUPFAM" id="SSF56281">
    <property type="entry name" value="Metallo-hydrolase/oxidoreductase"/>
    <property type="match status" value="1"/>
</dbReference>
<evidence type="ECO:0000256" key="6">
    <source>
        <dbReference type="SAM" id="SignalP"/>
    </source>
</evidence>
<dbReference type="InterPro" id="IPR051013">
    <property type="entry name" value="MBL_superfamily_lactonases"/>
</dbReference>
<keyword evidence="6" id="KW-0732">Signal</keyword>